<organism evidence="2 3">
    <name type="scientific">Nocardioides marinquilinus</name>
    <dbReference type="NCBI Taxonomy" id="1210400"/>
    <lineage>
        <taxon>Bacteria</taxon>
        <taxon>Bacillati</taxon>
        <taxon>Actinomycetota</taxon>
        <taxon>Actinomycetes</taxon>
        <taxon>Propionibacteriales</taxon>
        <taxon>Nocardioidaceae</taxon>
        <taxon>Nocardioides</taxon>
    </lineage>
</organism>
<comment type="caution">
    <text evidence="2">The sequence shown here is derived from an EMBL/GenBank/DDBJ whole genome shotgun (WGS) entry which is preliminary data.</text>
</comment>
<dbReference type="Proteomes" id="UP001500221">
    <property type="component" value="Unassembled WGS sequence"/>
</dbReference>
<accession>A0ABP9P6U8</accession>
<keyword evidence="1" id="KW-0812">Transmembrane</keyword>
<feature type="transmembrane region" description="Helical" evidence="1">
    <location>
        <begin position="46"/>
        <end position="68"/>
    </location>
</feature>
<evidence type="ECO:0000313" key="3">
    <source>
        <dbReference type="Proteomes" id="UP001500221"/>
    </source>
</evidence>
<evidence type="ECO:0000313" key="2">
    <source>
        <dbReference type="EMBL" id="GAA5140909.1"/>
    </source>
</evidence>
<dbReference type="RefSeq" id="WP_345453411.1">
    <property type="nucleotide sequence ID" value="NZ_BAABKG010000001.1"/>
</dbReference>
<proteinExistence type="predicted"/>
<evidence type="ECO:0000256" key="1">
    <source>
        <dbReference type="SAM" id="Phobius"/>
    </source>
</evidence>
<protein>
    <submittedName>
        <fullName evidence="2">Uncharacterized protein</fullName>
    </submittedName>
</protein>
<gene>
    <name evidence="2" type="ORF">GCM10023340_01790</name>
</gene>
<dbReference type="EMBL" id="BAABKG010000001">
    <property type="protein sequence ID" value="GAA5140909.1"/>
    <property type="molecule type" value="Genomic_DNA"/>
</dbReference>
<keyword evidence="1" id="KW-0472">Membrane</keyword>
<keyword evidence="1" id="KW-1133">Transmembrane helix</keyword>
<name>A0ABP9P6U8_9ACTN</name>
<reference evidence="3" key="1">
    <citation type="journal article" date="2019" name="Int. J. Syst. Evol. Microbiol.">
        <title>The Global Catalogue of Microorganisms (GCM) 10K type strain sequencing project: providing services to taxonomists for standard genome sequencing and annotation.</title>
        <authorList>
            <consortium name="The Broad Institute Genomics Platform"/>
            <consortium name="The Broad Institute Genome Sequencing Center for Infectious Disease"/>
            <person name="Wu L."/>
            <person name="Ma J."/>
        </authorList>
    </citation>
    <scope>NUCLEOTIDE SEQUENCE [LARGE SCALE GENOMIC DNA]</scope>
    <source>
        <strain evidence="3">JCM 18459</strain>
    </source>
</reference>
<keyword evidence="3" id="KW-1185">Reference proteome</keyword>
<sequence>MPDHDDDLERLLGERVRAATATVRPRADAPAVVRAEVGRRHRRRRLAAGAAAAAVAVAVAVPVTVVALRADDRDGTAPSDRASDPPPVDARRPAAFFAEVLGGRAYPVDVSYRATPRQRVHLSLRWWPDGADAPPRIGGVAVERYRGDATSACEALGGSCRGLDDGGVGRVDETAAGDAVLDPVARVAPVADVRGADPDAPVLAATVLRPDGWAVTLTVCGCTPGGERVDPGVTTDALLAAAADDGWVPRPGAPSD</sequence>